<organism evidence="1 2">
    <name type="scientific">Spiribacter salinus</name>
    <dbReference type="NCBI Taxonomy" id="1335746"/>
    <lineage>
        <taxon>Bacteria</taxon>
        <taxon>Pseudomonadati</taxon>
        <taxon>Pseudomonadota</taxon>
        <taxon>Gammaproteobacteria</taxon>
        <taxon>Chromatiales</taxon>
        <taxon>Ectothiorhodospiraceae</taxon>
        <taxon>Spiribacter</taxon>
    </lineage>
</organism>
<name>A0A540VL84_9GAMM</name>
<protein>
    <submittedName>
        <fullName evidence="1">Uncharacterized protein</fullName>
    </submittedName>
</protein>
<dbReference type="Proteomes" id="UP000315400">
    <property type="component" value="Unassembled WGS sequence"/>
</dbReference>
<sequence length="113" mass="13150">MKPEFGIHFLRQFQELLAEGGFVATYKFALLQALADLSVEVPADRDESMRLELDQIAEKFIEYYWNQARPFREEVLRQNTRGQAEIVSLVQDYRGQTEGRLGALRSDRRNLIA</sequence>
<comment type="caution">
    <text evidence="1">The sequence shown here is derived from an EMBL/GenBank/DDBJ whole genome shotgun (WGS) entry which is preliminary data.</text>
</comment>
<proteinExistence type="predicted"/>
<accession>A0A540VL84</accession>
<gene>
    <name evidence="1" type="ORF">FKY71_16030</name>
</gene>
<dbReference type="EMBL" id="VIFK01000306">
    <property type="protein sequence ID" value="TQE97528.1"/>
    <property type="molecule type" value="Genomic_DNA"/>
</dbReference>
<reference evidence="1 2" key="1">
    <citation type="submission" date="2019-06" db="EMBL/GenBank/DDBJ databases">
        <title>Metagenome assembled Genome of Spiribacter salinus SL48-SHIP from the microbial mat of Salt Lake 48 (Novosibirsk region, Russia).</title>
        <authorList>
            <person name="Shipova A."/>
            <person name="Rozanov A.S."/>
            <person name="Bryanskaya A.V."/>
            <person name="Peltek S.E."/>
        </authorList>
    </citation>
    <scope>NUCLEOTIDE SEQUENCE [LARGE SCALE GENOMIC DNA]</scope>
    <source>
        <strain evidence="1">SL48-SHIP-2</strain>
    </source>
</reference>
<dbReference type="AlphaFoldDB" id="A0A540VL84"/>
<evidence type="ECO:0000313" key="2">
    <source>
        <dbReference type="Proteomes" id="UP000315400"/>
    </source>
</evidence>
<evidence type="ECO:0000313" key="1">
    <source>
        <dbReference type="EMBL" id="TQE97528.1"/>
    </source>
</evidence>